<dbReference type="AlphaFoldDB" id="A0A8J3HA14"/>
<evidence type="ECO:0000313" key="2">
    <source>
        <dbReference type="Proteomes" id="UP000611500"/>
    </source>
</evidence>
<organism evidence="1 2">
    <name type="scientific">Pseudodonghicola xiamenensis</name>
    <dbReference type="NCBI Taxonomy" id="337702"/>
    <lineage>
        <taxon>Bacteria</taxon>
        <taxon>Pseudomonadati</taxon>
        <taxon>Pseudomonadota</taxon>
        <taxon>Alphaproteobacteria</taxon>
        <taxon>Rhodobacterales</taxon>
        <taxon>Paracoccaceae</taxon>
        <taxon>Pseudodonghicola</taxon>
    </lineage>
</organism>
<protein>
    <recommendedName>
        <fullName evidence="3">TnsA endonuclease N terminal</fullName>
    </recommendedName>
</protein>
<accession>A0A8J3HA14</accession>
<reference evidence="1" key="2">
    <citation type="submission" date="2020-09" db="EMBL/GenBank/DDBJ databases">
        <authorList>
            <person name="Sun Q."/>
            <person name="Zhou Y."/>
        </authorList>
    </citation>
    <scope>NUCLEOTIDE SEQUENCE</scope>
    <source>
        <strain evidence="1">CGMCC 1.7081</strain>
    </source>
</reference>
<gene>
    <name evidence="1" type="ORF">GCM10010961_29390</name>
</gene>
<proteinExistence type="predicted"/>
<evidence type="ECO:0008006" key="3">
    <source>
        <dbReference type="Google" id="ProtNLM"/>
    </source>
</evidence>
<dbReference type="Proteomes" id="UP000611500">
    <property type="component" value="Unassembled WGS sequence"/>
</dbReference>
<evidence type="ECO:0000313" key="1">
    <source>
        <dbReference type="EMBL" id="GHG95609.1"/>
    </source>
</evidence>
<sequence>MHPAQRCSGNGEVMSADQTIDHDSWNYSPAKLPKQSKITLGRIHGVLPYDGVRNPGFRSSSSHRVWMTYRTIANDFQPKSGIAESAAEAAVAHELLLSPLLYDLQFQPLKVYLRPGDRKGPSYTHDLLATFMDGRRSLIFVRNSDSLQKPRTWRDIEAIKAATSPSAADNIKIVDAGRYSRQRRENLFRLHEAIQSPEPEVDDMVLWTARNYRSLWLMRDLFPLLDLPQKVVFKSCHRLIARGALIANLDHVVAEWSRIEVAS</sequence>
<comment type="caution">
    <text evidence="1">The sequence shown here is derived from an EMBL/GenBank/DDBJ whole genome shotgun (WGS) entry which is preliminary data.</text>
</comment>
<keyword evidence="2" id="KW-1185">Reference proteome</keyword>
<dbReference type="EMBL" id="BNAP01000015">
    <property type="protein sequence ID" value="GHG95609.1"/>
    <property type="molecule type" value="Genomic_DNA"/>
</dbReference>
<name>A0A8J3HA14_9RHOB</name>
<reference evidence="1" key="1">
    <citation type="journal article" date="2014" name="Int. J. Syst. Evol. Microbiol.">
        <title>Complete genome sequence of Corynebacterium casei LMG S-19264T (=DSM 44701T), isolated from a smear-ripened cheese.</title>
        <authorList>
            <consortium name="US DOE Joint Genome Institute (JGI-PGF)"/>
            <person name="Walter F."/>
            <person name="Albersmeier A."/>
            <person name="Kalinowski J."/>
            <person name="Ruckert C."/>
        </authorList>
    </citation>
    <scope>NUCLEOTIDE SEQUENCE</scope>
    <source>
        <strain evidence="1">CGMCC 1.7081</strain>
    </source>
</reference>